<dbReference type="InterPro" id="IPR018951">
    <property type="entry name" value="Fumarase_C_C"/>
</dbReference>
<dbReference type="GO" id="GO:0008797">
    <property type="term" value="F:aspartate ammonia-lyase activity"/>
    <property type="evidence" value="ECO:0007669"/>
    <property type="project" value="UniProtKB-EC"/>
</dbReference>
<dbReference type="InterPro" id="IPR008948">
    <property type="entry name" value="L-Aspartase-like"/>
</dbReference>
<dbReference type="Gene3D" id="1.10.275.10">
    <property type="entry name" value="Fumarase/aspartase (N-terminal domain)"/>
    <property type="match status" value="1"/>
</dbReference>
<dbReference type="Pfam" id="PF10415">
    <property type="entry name" value="FumaraseC_C"/>
    <property type="match status" value="1"/>
</dbReference>
<dbReference type="SUPFAM" id="SSF47240">
    <property type="entry name" value="Ferritin-like"/>
    <property type="match status" value="1"/>
</dbReference>
<dbReference type="InterPro" id="IPR009078">
    <property type="entry name" value="Ferritin-like_SF"/>
</dbReference>
<organism evidence="6 7">
    <name type="scientific">Geobacter anodireducens</name>
    <dbReference type="NCBI Taxonomy" id="1340425"/>
    <lineage>
        <taxon>Bacteria</taxon>
        <taxon>Pseudomonadati</taxon>
        <taxon>Thermodesulfobacteriota</taxon>
        <taxon>Desulfuromonadia</taxon>
        <taxon>Geobacterales</taxon>
        <taxon>Geobacteraceae</taxon>
        <taxon>Geobacter</taxon>
    </lineage>
</organism>
<dbReference type="Gene3D" id="1.20.200.10">
    <property type="entry name" value="Fumarase/aspartase (Central domain)"/>
    <property type="match status" value="1"/>
</dbReference>
<dbReference type="InterPro" id="IPR020557">
    <property type="entry name" value="Fumarate_lyase_CS"/>
</dbReference>
<dbReference type="CDD" id="cd01357">
    <property type="entry name" value="Aspartase"/>
    <property type="match status" value="1"/>
</dbReference>
<evidence type="ECO:0000256" key="2">
    <source>
        <dbReference type="SAM" id="MobiDB-lite"/>
    </source>
</evidence>
<dbReference type="EC" id="4.3.1.1" evidence="6"/>
<dbReference type="Gene3D" id="1.20.1260.10">
    <property type="match status" value="1"/>
</dbReference>
<dbReference type="InterPro" id="IPR051546">
    <property type="entry name" value="Aspartate_Ammonia-Lyase"/>
</dbReference>
<dbReference type="PANTHER" id="PTHR42696">
    <property type="entry name" value="ASPARTATE AMMONIA-LYASE"/>
    <property type="match status" value="1"/>
</dbReference>
<dbReference type="PRINTS" id="PR00145">
    <property type="entry name" value="ARGSUCLYASE"/>
</dbReference>
<dbReference type="Pfam" id="PF00206">
    <property type="entry name" value="Lyase_1"/>
    <property type="match status" value="1"/>
</dbReference>
<feature type="domain" description="Fumarate lyase N-terminal" evidence="3">
    <location>
        <begin position="173"/>
        <end position="502"/>
    </location>
</feature>
<proteinExistence type="predicted"/>
<dbReference type="CDD" id="cd01045">
    <property type="entry name" value="Ferritin_like_AB"/>
    <property type="match status" value="1"/>
</dbReference>
<evidence type="ECO:0000259" key="3">
    <source>
        <dbReference type="Pfam" id="PF00206"/>
    </source>
</evidence>
<dbReference type="Gene3D" id="1.10.40.30">
    <property type="entry name" value="Fumarase/aspartase (C-terminal domain)"/>
    <property type="match status" value="1"/>
</dbReference>
<name>A0ABR9NQ59_9BACT</name>
<dbReference type="InterPro" id="IPR012347">
    <property type="entry name" value="Ferritin-like"/>
</dbReference>
<feature type="region of interest" description="Disordered" evidence="2">
    <location>
        <begin position="621"/>
        <end position="645"/>
    </location>
</feature>
<sequence length="645" mass="69638">MNDHGKEMLDAIMRAMEIEKETFDFYTRAEHKTFNPEGKRIFRWLARTEEQHYLTLSELYQSLHKEGRWVFYGGSTVSLEPAGPDERQVAFDTDDRQALEIAMAIEKKGIAHFEELMEKTTDPQGKSMLRTLRDEEAEHLRIIMEKHNALKPAAGDRETSCTVTFRIEKDTLGEVRVPAAAYYGAQTARAVENFPISGLMPHPALVRATVLVKKCAAQANMATARLDVRCGNAIVRAADECLAGAFDAHFVVDPFQAGAGTSHNMNVNEVLANRANELLGEERGGYAPVHPNDHVNMAQSTNDVFPTAMRLAALRLAEDLRPALAGLVAALRKKSAEFDDILKSGRTHLQDAVPIRLGQEFEAWALALEKNLAAVEGAVPGLAELGIGGTAAGTGMNAEPAYIDLVVAELARETGFPLVRGANLVERMQNMDPFVALSSALKGLAVNLARIANDLRLLSSGPRTGLAEIALPALQPGSSIMPGKVNPVMAEVTDMVAFQVMGADTTIMLAAQAGQLELNVMMPVIAFNLLFSLEILKNTVPRLADACIAGITADRERCLGYLEQSVGLATVLAPYIGYAAAAEVAKESTATGRSIRQIVEDRQLLSAGRLAEILDPFPLTSPGVPGAAHQAENTTQGGDNNAGRR</sequence>
<dbReference type="PROSITE" id="PS00163">
    <property type="entry name" value="FUMARATE_LYASES"/>
    <property type="match status" value="1"/>
</dbReference>
<gene>
    <name evidence="6" type="ORF">IIE05_00240</name>
</gene>
<comment type="caution">
    <text evidence="6">The sequence shown here is derived from an EMBL/GenBank/DDBJ whole genome shotgun (WGS) entry which is preliminary data.</text>
</comment>
<dbReference type="Proteomes" id="UP000618926">
    <property type="component" value="Unassembled WGS sequence"/>
</dbReference>
<reference evidence="6 7" key="1">
    <citation type="submission" date="2020-10" db="EMBL/GenBank/DDBJ databases">
        <title>Investigation of anaerobic biodegradation of phenanthrene by a sulfate-dependent Geobacter anodireducens strain PheS2.</title>
        <authorList>
            <person name="Zhang Z."/>
        </authorList>
    </citation>
    <scope>NUCLEOTIDE SEQUENCE [LARGE SCALE GENOMIC DNA]</scope>
    <source>
        <strain evidence="6 7">PheS2</strain>
    </source>
</reference>
<accession>A0ABR9NQ59</accession>
<dbReference type="Pfam" id="PF02915">
    <property type="entry name" value="Rubrerythrin"/>
    <property type="match status" value="1"/>
</dbReference>
<protein>
    <submittedName>
        <fullName evidence="6">Aspartate ammonia-lyase</fullName>
        <ecNumber evidence="6">4.3.1.1</ecNumber>
    </submittedName>
</protein>
<dbReference type="InterPro" id="IPR000362">
    <property type="entry name" value="Fumarate_lyase_fam"/>
</dbReference>
<dbReference type="NCBIfam" id="NF008909">
    <property type="entry name" value="PRK12273.1"/>
    <property type="match status" value="1"/>
</dbReference>
<keyword evidence="7" id="KW-1185">Reference proteome</keyword>
<evidence type="ECO:0000313" key="6">
    <source>
        <dbReference type="EMBL" id="MBE2886392.1"/>
    </source>
</evidence>
<evidence type="ECO:0000256" key="1">
    <source>
        <dbReference type="ARBA" id="ARBA00023239"/>
    </source>
</evidence>
<evidence type="ECO:0000259" key="5">
    <source>
        <dbReference type="Pfam" id="PF10415"/>
    </source>
</evidence>
<dbReference type="InterPro" id="IPR022761">
    <property type="entry name" value="Fumarate_lyase_N"/>
</dbReference>
<evidence type="ECO:0000313" key="7">
    <source>
        <dbReference type="Proteomes" id="UP000618926"/>
    </source>
</evidence>
<feature type="domain" description="Fumarase C C-terminal" evidence="5">
    <location>
        <begin position="568"/>
        <end position="620"/>
    </location>
</feature>
<dbReference type="SUPFAM" id="SSF48557">
    <property type="entry name" value="L-aspartase-like"/>
    <property type="match status" value="1"/>
</dbReference>
<dbReference type="EMBL" id="JADBFD010000001">
    <property type="protein sequence ID" value="MBE2886392.1"/>
    <property type="molecule type" value="Genomic_DNA"/>
</dbReference>
<dbReference type="InterPro" id="IPR024083">
    <property type="entry name" value="Fumarase/histidase_N"/>
</dbReference>
<keyword evidence="1 6" id="KW-0456">Lyase</keyword>
<evidence type="ECO:0000259" key="4">
    <source>
        <dbReference type="Pfam" id="PF02915"/>
    </source>
</evidence>
<dbReference type="PRINTS" id="PR00149">
    <property type="entry name" value="FUMRATELYASE"/>
</dbReference>
<dbReference type="PANTHER" id="PTHR42696:SF2">
    <property type="entry name" value="ASPARTATE AMMONIA-LYASE"/>
    <property type="match status" value="1"/>
</dbReference>
<feature type="domain" description="Rubrerythrin diiron-binding" evidence="4">
    <location>
        <begin position="11"/>
        <end position="142"/>
    </location>
</feature>
<dbReference type="InterPro" id="IPR003251">
    <property type="entry name" value="Rr_diiron-bd_dom"/>
</dbReference>